<organism evidence="1 2">
    <name type="scientific">Pseudorhodoplanes sinuspersici</name>
    <dbReference type="NCBI Taxonomy" id="1235591"/>
    <lineage>
        <taxon>Bacteria</taxon>
        <taxon>Pseudomonadati</taxon>
        <taxon>Pseudomonadota</taxon>
        <taxon>Alphaproteobacteria</taxon>
        <taxon>Hyphomicrobiales</taxon>
        <taxon>Pseudorhodoplanes</taxon>
    </lineage>
</organism>
<name>A0A1W6ZNW0_9HYPH</name>
<dbReference type="OrthoDB" id="8085427at2"/>
<dbReference type="EMBL" id="CP021112">
    <property type="protein sequence ID" value="ARP98927.1"/>
    <property type="molecule type" value="Genomic_DNA"/>
</dbReference>
<dbReference type="RefSeq" id="WP_086087339.1">
    <property type="nucleotide sequence ID" value="NZ_CP021112.1"/>
</dbReference>
<dbReference type="Proteomes" id="UP000194137">
    <property type="component" value="Chromosome"/>
</dbReference>
<dbReference type="KEGG" id="psin:CAK95_07415"/>
<gene>
    <name evidence="1" type="ORF">CAK95_07415</name>
</gene>
<sequence length="97" mass="10331">MGVKVARSKRKTPEAKPVSSVVLEEARLAGLLDGEKTEHVSFRAPRALIEAAKRQSGASKPTELGLLALAMLAQPDPAATFLKATRGVLGPDHKLDY</sequence>
<proteinExistence type="predicted"/>
<evidence type="ECO:0000313" key="1">
    <source>
        <dbReference type="EMBL" id="ARP98927.1"/>
    </source>
</evidence>
<keyword evidence="2" id="KW-1185">Reference proteome</keyword>
<reference evidence="1 2" key="1">
    <citation type="submission" date="2017-05" db="EMBL/GenBank/DDBJ databases">
        <title>Full genome sequence of Pseudorhodoplanes sinuspersici.</title>
        <authorList>
            <person name="Dastgheib S.M.M."/>
            <person name="Shavandi M."/>
            <person name="Tirandaz H."/>
        </authorList>
    </citation>
    <scope>NUCLEOTIDE SEQUENCE [LARGE SCALE GENOMIC DNA]</scope>
    <source>
        <strain evidence="1 2">RIPI110</strain>
    </source>
</reference>
<dbReference type="AlphaFoldDB" id="A0A1W6ZNW0"/>
<evidence type="ECO:0000313" key="2">
    <source>
        <dbReference type="Proteomes" id="UP000194137"/>
    </source>
</evidence>
<dbReference type="STRING" id="1235591.CAK95_07415"/>
<protein>
    <submittedName>
        <fullName evidence="1">Uncharacterized protein</fullName>
    </submittedName>
</protein>
<accession>A0A1W6ZNW0</accession>